<gene>
    <name evidence="2" type="ORF">GIS00_05670</name>
</gene>
<accession>A0A7K1FH35</accession>
<evidence type="ECO:0000256" key="1">
    <source>
        <dbReference type="SAM" id="MobiDB-lite"/>
    </source>
</evidence>
<dbReference type="Pfam" id="PF02515">
    <property type="entry name" value="CoA_transf_3"/>
    <property type="match status" value="1"/>
</dbReference>
<dbReference type="RefSeq" id="WP_196073134.1">
    <property type="nucleotide sequence ID" value="NZ_WLYK01000001.1"/>
</dbReference>
<dbReference type="SUPFAM" id="SSF89796">
    <property type="entry name" value="CoA-transferase family III (CaiB/BaiF)"/>
    <property type="match status" value="1"/>
</dbReference>
<name>A0A7K1FH35_9ACTN</name>
<dbReference type="InterPro" id="IPR003673">
    <property type="entry name" value="CoA-Trfase_fam_III"/>
</dbReference>
<dbReference type="InterPro" id="IPR044855">
    <property type="entry name" value="CoA-Trfase_III_dom3_sf"/>
</dbReference>
<protein>
    <submittedName>
        <fullName evidence="2">CoA transferase</fullName>
    </submittedName>
</protein>
<sequence>MRGIRIVDLTRMLPGGTATLLLADLGADVVKVEHPTGDDTRYLHPRVGADSSVQHQYLDRGKASVRVDLKTAHGRQQVLDLCRDADAVIESFRPGVADRLGIGHADIRAVRPQIVFLSLTGYGQEGPRSRFAGHDLNFMSVAGITEGITPTMPADVAGGMIAALGIVSGVMASRHSGTGVHIDLSLTDAALVLAGQQVAERLGELATGEEIRTPLYGTHPCYQVYRCQDGRLLSLGAIEPKFWVRITELLGRPDWVDRQDDGGLITELTVLFATRPLDHWVELLDGPDTCVTGVATAADLLADPHLSARRSLVQHDTPAGPVWQPAPPLRLVAPAPVTEMSTQSDSTQREAVPSP</sequence>
<dbReference type="Gene3D" id="3.30.1540.10">
    <property type="entry name" value="formyl-coa transferase, domain 3"/>
    <property type="match status" value="1"/>
</dbReference>
<keyword evidence="2" id="KW-0808">Transferase</keyword>
<evidence type="ECO:0000313" key="3">
    <source>
        <dbReference type="Proteomes" id="UP000460221"/>
    </source>
</evidence>
<dbReference type="InterPro" id="IPR050509">
    <property type="entry name" value="CoA-transferase_III"/>
</dbReference>
<dbReference type="Proteomes" id="UP000460221">
    <property type="component" value="Unassembled WGS sequence"/>
</dbReference>
<evidence type="ECO:0000313" key="2">
    <source>
        <dbReference type="EMBL" id="MTD13432.1"/>
    </source>
</evidence>
<dbReference type="Gene3D" id="3.40.50.10540">
    <property type="entry name" value="Crotonobetainyl-coa:carnitine coa-transferase, domain 1"/>
    <property type="match status" value="1"/>
</dbReference>
<dbReference type="PANTHER" id="PTHR48228:SF5">
    <property type="entry name" value="ALPHA-METHYLACYL-COA RACEMASE"/>
    <property type="match status" value="1"/>
</dbReference>
<dbReference type="GO" id="GO:0016740">
    <property type="term" value="F:transferase activity"/>
    <property type="evidence" value="ECO:0007669"/>
    <property type="project" value="UniProtKB-KW"/>
</dbReference>
<dbReference type="AlphaFoldDB" id="A0A7K1FH35"/>
<dbReference type="InterPro" id="IPR023606">
    <property type="entry name" value="CoA-Trfase_III_dom_1_sf"/>
</dbReference>
<comment type="caution">
    <text evidence="2">The sequence shown here is derived from an EMBL/GenBank/DDBJ whole genome shotgun (WGS) entry which is preliminary data.</text>
</comment>
<dbReference type="PANTHER" id="PTHR48228">
    <property type="entry name" value="SUCCINYL-COA--D-CITRAMALATE COA-TRANSFERASE"/>
    <property type="match status" value="1"/>
</dbReference>
<reference evidence="2 3" key="1">
    <citation type="submission" date="2019-11" db="EMBL/GenBank/DDBJ databases">
        <authorList>
            <person name="Jiang L.-Q."/>
        </authorList>
    </citation>
    <scope>NUCLEOTIDE SEQUENCE [LARGE SCALE GENOMIC DNA]</scope>
    <source>
        <strain evidence="2 3">YIM 132087</strain>
    </source>
</reference>
<keyword evidence="3" id="KW-1185">Reference proteome</keyword>
<dbReference type="EMBL" id="WLYK01000001">
    <property type="protein sequence ID" value="MTD13432.1"/>
    <property type="molecule type" value="Genomic_DNA"/>
</dbReference>
<organism evidence="2 3">
    <name type="scientific">Nakamurella alba</name>
    <dbReference type="NCBI Taxonomy" id="2665158"/>
    <lineage>
        <taxon>Bacteria</taxon>
        <taxon>Bacillati</taxon>
        <taxon>Actinomycetota</taxon>
        <taxon>Actinomycetes</taxon>
        <taxon>Nakamurellales</taxon>
        <taxon>Nakamurellaceae</taxon>
        <taxon>Nakamurella</taxon>
    </lineage>
</organism>
<feature type="region of interest" description="Disordered" evidence="1">
    <location>
        <begin position="334"/>
        <end position="355"/>
    </location>
</feature>
<proteinExistence type="predicted"/>